<sequence>MTELDSSSKIDFCPPSVDTYALNASSLFFNNCVDQPVCECSSLVEGFCNVIKKPQFGGTNEDVDHLIRNDFLSILLWLIQFLSFS</sequence>
<name>A0A0V0HLG6_SOLCH</name>
<accession>A0A0V0HLG6</accession>
<organism evidence="1">
    <name type="scientific">Solanum chacoense</name>
    <name type="common">Chaco potato</name>
    <dbReference type="NCBI Taxonomy" id="4108"/>
    <lineage>
        <taxon>Eukaryota</taxon>
        <taxon>Viridiplantae</taxon>
        <taxon>Streptophyta</taxon>
        <taxon>Embryophyta</taxon>
        <taxon>Tracheophyta</taxon>
        <taxon>Spermatophyta</taxon>
        <taxon>Magnoliopsida</taxon>
        <taxon>eudicotyledons</taxon>
        <taxon>Gunneridae</taxon>
        <taxon>Pentapetalae</taxon>
        <taxon>asterids</taxon>
        <taxon>lamiids</taxon>
        <taxon>Solanales</taxon>
        <taxon>Solanaceae</taxon>
        <taxon>Solanoideae</taxon>
        <taxon>Solaneae</taxon>
        <taxon>Solanum</taxon>
    </lineage>
</organism>
<protein>
    <submittedName>
        <fullName evidence="1">Putative ovule protein</fullName>
    </submittedName>
</protein>
<dbReference type="EMBL" id="GEDG01018041">
    <property type="protein sequence ID" value="JAP21133.1"/>
    <property type="molecule type" value="Transcribed_RNA"/>
</dbReference>
<dbReference type="AlphaFoldDB" id="A0A0V0HLG6"/>
<proteinExistence type="predicted"/>
<evidence type="ECO:0000313" key="1">
    <source>
        <dbReference type="EMBL" id="JAP21133.1"/>
    </source>
</evidence>
<reference evidence="1" key="1">
    <citation type="submission" date="2015-12" db="EMBL/GenBank/DDBJ databases">
        <title>Gene expression during late stages of embryo sac development: a critical building block for successful pollen-pistil interactions.</title>
        <authorList>
            <person name="Liu Y."/>
            <person name="Joly V."/>
            <person name="Sabar M."/>
            <person name="Matton D.P."/>
        </authorList>
    </citation>
    <scope>NUCLEOTIDE SEQUENCE</scope>
</reference>